<dbReference type="InterPro" id="IPR037238">
    <property type="entry name" value="YbiA-like_sf"/>
</dbReference>
<feature type="domain" description="NADAR" evidence="1">
    <location>
        <begin position="14"/>
        <end position="172"/>
    </location>
</feature>
<proteinExistence type="predicted"/>
<accession>A0A093VGR9</accession>
<sequence>MTLPTSIDTDNPVYFWKPEGDYGFLGQWWPSSFSWKTDDEEYTYASAEQYMMHRKALLFAGPEDPITLQIQTGWKLRPSVIRDLGRQIPNFSEEAWQQNRYEIVLEGNYLKFSQNEELKEKLLETGARELVEASPRDRIWGIGFGARHAGANRREWGLNLLGKVLMETRERLVR</sequence>
<dbReference type="SUPFAM" id="SSF143990">
    <property type="entry name" value="YbiA-like"/>
    <property type="match status" value="1"/>
</dbReference>
<dbReference type="AlphaFoldDB" id="A0A093VGR9"/>
<evidence type="ECO:0000259" key="1">
    <source>
        <dbReference type="Pfam" id="PF08719"/>
    </source>
</evidence>
<dbReference type="CDD" id="cd15457">
    <property type="entry name" value="NADAR"/>
    <property type="match status" value="1"/>
</dbReference>
<dbReference type="Gene3D" id="1.10.357.40">
    <property type="entry name" value="YbiA-like"/>
    <property type="match status" value="1"/>
</dbReference>
<comment type="caution">
    <text evidence="2">The sequence shown here is derived from an EMBL/GenBank/DDBJ whole genome shotgun (WGS) entry which is preliminary data.</text>
</comment>
<dbReference type="InterPro" id="IPR012816">
    <property type="entry name" value="NADAR"/>
</dbReference>
<reference evidence="2" key="2">
    <citation type="journal article" date="2014" name="PLoS Genet.">
        <title>Signature gene expression reveals novel clues to the molecular mechanisms of dimorphic transition in Penicillium marneffei.</title>
        <authorList>
            <person name="Yang E."/>
            <person name="Wang G."/>
            <person name="Cai J."/>
            <person name="Woo P.C."/>
            <person name="Lau S.K."/>
            <person name="Yuen K.-Y."/>
            <person name="Chow W.-N."/>
            <person name="Lin X."/>
        </authorList>
    </citation>
    <scope>NUCLEOTIDE SEQUENCE</scope>
    <source>
        <strain evidence="2">PM1</strain>
    </source>
</reference>
<protein>
    <recommendedName>
        <fullName evidence="1">NADAR domain-containing protein</fullName>
    </recommendedName>
</protein>
<name>A0A093VGR9_TALMA</name>
<reference key="1">
    <citation type="journal article" date="2014" name="PLoS Genet.">
        <title>Signature Gene Expression Reveals Novel Clues to the Molecular Mechanisms of Dimorphic Transition in Penicillium marneffei.</title>
        <authorList>
            <person name="Yang E."/>
            <person name="Wang G."/>
            <person name="Cai J."/>
            <person name="Woo P.C."/>
            <person name="Lau S.K."/>
            <person name="Yuen K.-Y."/>
            <person name="Chow W.-N."/>
            <person name="Lin X."/>
        </authorList>
    </citation>
    <scope>NUCLEOTIDE SEQUENCE [LARGE SCALE GENOMIC DNA]</scope>
    <source>
        <strain>PM1</strain>
    </source>
</reference>
<dbReference type="EMBL" id="JPOX01000021">
    <property type="protein sequence ID" value="KFX45896.1"/>
    <property type="molecule type" value="Genomic_DNA"/>
</dbReference>
<dbReference type="eggNOG" id="ENOG502S4FY">
    <property type="taxonomic scope" value="Eukaryota"/>
</dbReference>
<gene>
    <name evidence="2" type="ORF">GQ26_0210960</name>
</gene>
<evidence type="ECO:0000313" key="2">
    <source>
        <dbReference type="EMBL" id="KFX45896.1"/>
    </source>
</evidence>
<organism evidence="2">
    <name type="scientific">Talaromyces marneffei PM1</name>
    <dbReference type="NCBI Taxonomy" id="1077442"/>
    <lineage>
        <taxon>Eukaryota</taxon>
        <taxon>Fungi</taxon>
        <taxon>Dikarya</taxon>
        <taxon>Ascomycota</taxon>
        <taxon>Pezizomycotina</taxon>
        <taxon>Eurotiomycetes</taxon>
        <taxon>Eurotiomycetidae</taxon>
        <taxon>Eurotiales</taxon>
        <taxon>Trichocomaceae</taxon>
        <taxon>Talaromyces</taxon>
        <taxon>Talaromyces sect. Talaromyces</taxon>
    </lineage>
</organism>
<dbReference type="NCBIfam" id="TIGR02464">
    <property type="entry name" value="ribofla_fusion"/>
    <property type="match status" value="1"/>
</dbReference>
<dbReference type="Pfam" id="PF08719">
    <property type="entry name" value="NADAR"/>
    <property type="match status" value="1"/>
</dbReference>